<feature type="compositionally biased region" description="Basic residues" evidence="2">
    <location>
        <begin position="751"/>
        <end position="765"/>
    </location>
</feature>
<dbReference type="Pfam" id="PF00533">
    <property type="entry name" value="BRCT"/>
    <property type="match status" value="1"/>
</dbReference>
<feature type="compositionally biased region" description="Polar residues" evidence="2">
    <location>
        <begin position="847"/>
        <end position="856"/>
    </location>
</feature>
<dbReference type="InterPro" id="IPR059215">
    <property type="entry name" value="BRCT2_TopBP1-like"/>
</dbReference>
<dbReference type="Proteomes" id="UP000245956">
    <property type="component" value="Unassembled WGS sequence"/>
</dbReference>
<evidence type="ECO:0000256" key="2">
    <source>
        <dbReference type="SAM" id="MobiDB-lite"/>
    </source>
</evidence>
<dbReference type="PANTHER" id="PTHR13561">
    <property type="entry name" value="DNA REPLICATION REGULATOR DPB11-RELATED"/>
    <property type="match status" value="1"/>
</dbReference>
<evidence type="ECO:0000313" key="4">
    <source>
        <dbReference type="EMBL" id="PWI76086.1"/>
    </source>
</evidence>
<feature type="compositionally biased region" description="Gly residues" evidence="2">
    <location>
        <begin position="1038"/>
        <end position="1047"/>
    </location>
</feature>
<gene>
    <name evidence="4" type="ORF">PCL_03280</name>
</gene>
<dbReference type="GO" id="GO:0007095">
    <property type="term" value="P:mitotic G2 DNA damage checkpoint signaling"/>
    <property type="evidence" value="ECO:0007669"/>
    <property type="project" value="TreeGrafter"/>
</dbReference>
<feature type="region of interest" description="Disordered" evidence="2">
    <location>
        <begin position="1"/>
        <end position="61"/>
    </location>
</feature>
<dbReference type="CDD" id="cd18433">
    <property type="entry name" value="BRCT_Rad4_rpt3"/>
    <property type="match status" value="1"/>
</dbReference>
<name>A0A2U3ENK2_PURLI</name>
<feature type="compositionally biased region" description="Low complexity" evidence="2">
    <location>
        <begin position="1025"/>
        <end position="1037"/>
    </location>
</feature>
<dbReference type="PROSITE" id="PS50172">
    <property type="entry name" value="BRCT"/>
    <property type="match status" value="3"/>
</dbReference>
<dbReference type="PANTHER" id="PTHR13561:SF20">
    <property type="entry name" value="DNA TOPOISOMERASE 2-BINDING PROTEIN 1"/>
    <property type="match status" value="1"/>
</dbReference>
<proteinExistence type="predicted"/>
<feature type="domain" description="BRCT" evidence="3">
    <location>
        <begin position="255"/>
        <end position="328"/>
    </location>
</feature>
<feature type="compositionally biased region" description="Basic and acidic residues" evidence="2">
    <location>
        <begin position="797"/>
        <end position="808"/>
    </location>
</feature>
<keyword evidence="1" id="KW-0677">Repeat</keyword>
<reference evidence="4 5" key="1">
    <citation type="journal article" date="2016" name="Front. Microbiol.">
        <title>Genome and transcriptome sequences reveal the specific parasitism of the nematophagous Purpureocillium lilacinum 36-1.</title>
        <authorList>
            <person name="Xie J."/>
            <person name="Li S."/>
            <person name="Mo C."/>
            <person name="Xiao X."/>
            <person name="Peng D."/>
            <person name="Wang G."/>
            <person name="Xiao Y."/>
        </authorList>
    </citation>
    <scope>NUCLEOTIDE SEQUENCE [LARGE SCALE GENOMIC DNA]</scope>
    <source>
        <strain evidence="4 5">36-1</strain>
    </source>
</reference>
<feature type="domain" description="BRCT" evidence="3">
    <location>
        <begin position="656"/>
        <end position="742"/>
    </location>
</feature>
<dbReference type="EMBL" id="LCWV01000001">
    <property type="protein sequence ID" value="PWI76086.1"/>
    <property type="molecule type" value="Genomic_DNA"/>
</dbReference>
<feature type="region of interest" description="Disordered" evidence="2">
    <location>
        <begin position="751"/>
        <end position="1096"/>
    </location>
</feature>
<dbReference type="CDD" id="cd17731">
    <property type="entry name" value="BRCT_TopBP1_rpt2_like"/>
    <property type="match status" value="1"/>
</dbReference>
<organism evidence="4 5">
    <name type="scientific">Purpureocillium lilacinum</name>
    <name type="common">Paecilomyces lilacinus</name>
    <dbReference type="NCBI Taxonomy" id="33203"/>
    <lineage>
        <taxon>Eukaryota</taxon>
        <taxon>Fungi</taxon>
        <taxon>Dikarya</taxon>
        <taxon>Ascomycota</taxon>
        <taxon>Pezizomycotina</taxon>
        <taxon>Sordariomycetes</taxon>
        <taxon>Hypocreomycetidae</taxon>
        <taxon>Hypocreales</taxon>
        <taxon>Ophiocordycipitaceae</taxon>
        <taxon>Purpureocillium</taxon>
    </lineage>
</organism>
<dbReference type="GO" id="GO:0033314">
    <property type="term" value="P:mitotic DNA replication checkpoint signaling"/>
    <property type="evidence" value="ECO:0007669"/>
    <property type="project" value="TreeGrafter"/>
</dbReference>
<feature type="region of interest" description="Disordered" evidence="2">
    <location>
        <begin position="1251"/>
        <end position="1318"/>
    </location>
</feature>
<accession>A0A2U3ENK2</accession>
<feature type="compositionally biased region" description="Basic and acidic residues" evidence="2">
    <location>
        <begin position="952"/>
        <end position="979"/>
    </location>
</feature>
<feature type="domain" description="BRCT" evidence="3">
    <location>
        <begin position="363"/>
        <end position="450"/>
    </location>
</feature>
<feature type="compositionally biased region" description="Basic and acidic residues" evidence="2">
    <location>
        <begin position="1309"/>
        <end position="1318"/>
    </location>
</feature>
<evidence type="ECO:0000256" key="1">
    <source>
        <dbReference type="ARBA" id="ARBA00022737"/>
    </source>
</evidence>
<dbReference type="Pfam" id="PF12738">
    <property type="entry name" value="PTCB-BRCT"/>
    <property type="match status" value="2"/>
</dbReference>
<feature type="compositionally biased region" description="Basic and acidic residues" evidence="2">
    <location>
        <begin position="870"/>
        <end position="885"/>
    </location>
</feature>
<evidence type="ECO:0000313" key="5">
    <source>
        <dbReference type="Proteomes" id="UP000245956"/>
    </source>
</evidence>
<feature type="compositionally biased region" description="Polar residues" evidence="2">
    <location>
        <begin position="1264"/>
        <end position="1273"/>
    </location>
</feature>
<dbReference type="GO" id="GO:0006270">
    <property type="term" value="P:DNA replication initiation"/>
    <property type="evidence" value="ECO:0007669"/>
    <property type="project" value="TreeGrafter"/>
</dbReference>
<dbReference type="Gene3D" id="3.40.50.10190">
    <property type="entry name" value="BRCT domain"/>
    <property type="match status" value="4"/>
</dbReference>
<comment type="caution">
    <text evidence="4">The sequence shown here is derived from an EMBL/GenBank/DDBJ whole genome shotgun (WGS) entry which is preliminary data.</text>
</comment>
<sequence>MQSGRDPRALVTGQRRGGDAGRRGSGMRQTVLRTHRGRVRGAVDREARGSSASRYPWQAEKKAPVPSGELLLARGCDGGVGGCAAHEMRSEEVRWRAGAAHVHWRSDGGGQGREMAAAELDEAAGIIASSMSPSGQAGVSEPSLPRGCTSAGAPGEEPICTSPPQWLAPQQLERQWKARALLDDVALPNCCGRHATGLLRRVPLPAAGRHFNHSCLRADPPRRPTFLSAVRLAGTSERLNMSSSPPADHDRHTIDPAEPLRGFVLCCTSIPPEQRTDIGNKVAELGGIHKYDLTPDCTHLIVGNYDTPKYRHVARERPDVKAMDAAWIEALSELWRNDDEIDFWALEKEYQLKALERCGASLSSPEARQSLLVCLTGFGEQRDKIAETITANGGRYTGDLTRKCSHLIVSKPEGKKFSAAKSWGVYTVTLAWLDQTIERGMILDEEKFDPLLPAEEQGVGAWIKKDLKRTSLGKRSRSGTANPGEEGGRKLRKTASMKLNSQRNSIWGDILGRSTSREYSFAKESPVDEPTQDATHSDLAVGRDESAGIFSNCIFTTHGCDEARQRVLEESIVPLGGLMVRTLDEVVSYPAPAQPFYRFLVVPQLSQPDTHPQVPADKVHVVTQYYIERCLHSKSFLHPNSSVFGRPFPRYPIPGFSDLTICSSSFTGIELNQVARSVAQLGAKYDEEFKRTTSLVLCRSLPAMRKDKRNFALEWGVPVVSLDWLVECISTGYNVPIDDYIFPEFKDAYASRRRGDRRQTSKKPGRTSQSRPSEPTPTVVKPDTPALPRGQGVDSTGFERDSDEKSDSSKSIPAVKQEDTYTSADFMTARSRPVDTFARDSDAPLSELSSASVNKSPSPPKIAGGAATRTRSEPSKKQAAVDKPARASRLPSAPPVDPIGETWKDADADRTPREPMAKPTRTRSEPSTKEADEDEPTRAHRGPSAPPVDPGVETRKNPQADRDTLKAEEEARKKAKAAERQALASTINSILCSTTSVADADRPGAHTQAPPSRIRTRRILGRAISNVSNASSAASVDGPGGPGGGSNGATRPAPETLRAIAAPPVGDADADDDDVDGARDAQPPPATQLEYGDDEARGHKQALMDRMRGGGSGGDALKAASAPAAVAAMVGGPVVAEGPASSGRRALRKRYAADSARLGHYDSHYLIPIYLGRHAACVSADASPSLFESCSALLCSVSLSPGCRSPYRAVSKQAAHGVSLTQYLCHSLSLSLALFAARAAASPSDPAAAARHVAKAMSSPRVRSISNNKNPNPALSCVGDETNTRRRPPSLGRIPCSRLRPMTKRKRRRDENEGDKQV</sequence>
<dbReference type="InterPro" id="IPR036420">
    <property type="entry name" value="BRCT_dom_sf"/>
</dbReference>
<dbReference type="InterPro" id="IPR001357">
    <property type="entry name" value="BRCT_dom"/>
</dbReference>
<dbReference type="SUPFAM" id="SSF52113">
    <property type="entry name" value="BRCT domain"/>
    <property type="match status" value="3"/>
</dbReference>
<feature type="compositionally biased region" description="Polar residues" evidence="2">
    <location>
        <begin position="985"/>
        <end position="997"/>
    </location>
</feature>
<protein>
    <recommendedName>
        <fullName evidence="3">BRCT domain-containing protein</fullName>
    </recommendedName>
</protein>
<feature type="region of interest" description="Disordered" evidence="2">
    <location>
        <begin position="473"/>
        <end position="492"/>
    </location>
</feature>
<evidence type="ECO:0000259" key="3">
    <source>
        <dbReference type="PROSITE" id="PS50172"/>
    </source>
</evidence>
<dbReference type="SMART" id="SM00292">
    <property type="entry name" value="BRCT"/>
    <property type="match status" value="4"/>
</dbReference>
<feature type="compositionally biased region" description="Basic and acidic residues" evidence="2">
    <location>
        <begin position="902"/>
        <end position="930"/>
    </location>
</feature>
<feature type="region of interest" description="Disordered" evidence="2">
    <location>
        <begin position="131"/>
        <end position="154"/>
    </location>
</feature>